<dbReference type="PANTHER" id="PTHR46825">
    <property type="entry name" value="D-ALANYL-D-ALANINE-CARBOXYPEPTIDASE/ENDOPEPTIDASE AMPH"/>
    <property type="match status" value="1"/>
</dbReference>
<evidence type="ECO:0000313" key="3">
    <source>
        <dbReference type="Proteomes" id="UP000198345"/>
    </source>
</evidence>
<dbReference type="InterPro" id="IPR012338">
    <property type="entry name" value="Beta-lactam/transpept-like"/>
</dbReference>
<dbReference type="RefSeq" id="WP_165766641.1">
    <property type="nucleotide sequence ID" value="NZ_FXTV01000008.1"/>
</dbReference>
<dbReference type="EMBL" id="MUGW01000040">
    <property type="protein sequence ID" value="OXA86611.1"/>
    <property type="molecule type" value="Genomic_DNA"/>
</dbReference>
<proteinExistence type="predicted"/>
<evidence type="ECO:0000259" key="1">
    <source>
        <dbReference type="Pfam" id="PF00144"/>
    </source>
</evidence>
<dbReference type="Gene3D" id="3.40.710.10">
    <property type="entry name" value="DD-peptidase/beta-lactamase superfamily"/>
    <property type="match status" value="1"/>
</dbReference>
<sequence>MNNRIFLIVLTTFLTSTISGQELKDFFSTLSKNNLFNGSVVISKSGENTFSNFYGFSNIEKQEKITEKSQFTIASVTKTFTAIAVLQLKQQGKLKLEDPVQKYLNDFPYSAITIKQLLNNTSGLVDYYNLFDIVIKEQPEKLISNQDIIPTFIRFKTPLSFSPWKQMGIQQSQLLYCSLDYRKNIRN</sequence>
<organism evidence="2 3">
    <name type="scientific">Flavobacterium hercynium</name>
    <dbReference type="NCBI Taxonomy" id="387094"/>
    <lineage>
        <taxon>Bacteria</taxon>
        <taxon>Pseudomonadati</taxon>
        <taxon>Bacteroidota</taxon>
        <taxon>Flavobacteriia</taxon>
        <taxon>Flavobacteriales</taxon>
        <taxon>Flavobacteriaceae</taxon>
        <taxon>Flavobacterium</taxon>
    </lineage>
</organism>
<protein>
    <recommendedName>
        <fullName evidence="1">Beta-lactamase-related domain-containing protein</fullName>
    </recommendedName>
</protein>
<dbReference type="Proteomes" id="UP000198345">
    <property type="component" value="Unassembled WGS sequence"/>
</dbReference>
<comment type="caution">
    <text evidence="2">The sequence shown here is derived from an EMBL/GenBank/DDBJ whole genome shotgun (WGS) entry which is preliminary data.</text>
</comment>
<gene>
    <name evidence="2" type="ORF">B0A66_17580</name>
</gene>
<dbReference type="Pfam" id="PF00144">
    <property type="entry name" value="Beta-lactamase"/>
    <property type="match status" value="1"/>
</dbReference>
<dbReference type="AlphaFoldDB" id="A0A226GYX1"/>
<dbReference type="SUPFAM" id="SSF56601">
    <property type="entry name" value="beta-lactamase/transpeptidase-like"/>
    <property type="match status" value="1"/>
</dbReference>
<name>A0A226GYX1_9FLAO</name>
<keyword evidence="3" id="KW-1185">Reference proteome</keyword>
<dbReference type="PANTHER" id="PTHR46825:SF9">
    <property type="entry name" value="BETA-LACTAMASE-RELATED DOMAIN-CONTAINING PROTEIN"/>
    <property type="match status" value="1"/>
</dbReference>
<dbReference type="InterPro" id="IPR050491">
    <property type="entry name" value="AmpC-like"/>
</dbReference>
<accession>A0A226GYX1</accession>
<dbReference type="InterPro" id="IPR001466">
    <property type="entry name" value="Beta-lactam-related"/>
</dbReference>
<evidence type="ECO:0000313" key="2">
    <source>
        <dbReference type="EMBL" id="OXA86611.1"/>
    </source>
</evidence>
<reference evidence="2 3" key="1">
    <citation type="submission" date="2016-11" db="EMBL/GenBank/DDBJ databases">
        <title>Whole genomes of Flavobacteriaceae.</title>
        <authorList>
            <person name="Stine C."/>
            <person name="Li C."/>
            <person name="Tadesse D."/>
        </authorList>
    </citation>
    <scope>NUCLEOTIDE SEQUENCE [LARGE SCALE GENOMIC DNA]</scope>
    <source>
        <strain evidence="2 3">DSM 18292</strain>
    </source>
</reference>
<feature type="domain" description="Beta-lactamase-related" evidence="1">
    <location>
        <begin position="37"/>
        <end position="127"/>
    </location>
</feature>